<evidence type="ECO:0000313" key="2">
    <source>
        <dbReference type="Proteomes" id="UP001069802"/>
    </source>
</evidence>
<reference evidence="1" key="1">
    <citation type="submission" date="2022-12" db="EMBL/GenBank/DDBJ databases">
        <title>Bacterial isolates from different developmental stages of Nematostella vectensis.</title>
        <authorList>
            <person name="Fraune S."/>
        </authorList>
    </citation>
    <scope>NUCLEOTIDE SEQUENCE</scope>
    <source>
        <strain evidence="1">G21630-S1</strain>
    </source>
</reference>
<organism evidence="1 2">
    <name type="scientific">Kiloniella laminariae</name>
    <dbReference type="NCBI Taxonomy" id="454162"/>
    <lineage>
        <taxon>Bacteria</taxon>
        <taxon>Pseudomonadati</taxon>
        <taxon>Pseudomonadota</taxon>
        <taxon>Alphaproteobacteria</taxon>
        <taxon>Rhodospirillales</taxon>
        <taxon>Kiloniellaceae</taxon>
        <taxon>Kiloniella</taxon>
    </lineage>
</organism>
<gene>
    <name evidence="1" type="ORF">O4H49_10825</name>
</gene>
<dbReference type="EMBL" id="JAPWGY010000003">
    <property type="protein sequence ID" value="MCZ4281273.1"/>
    <property type="molecule type" value="Genomic_DNA"/>
</dbReference>
<dbReference type="Pfam" id="PF07310">
    <property type="entry name" value="PAS_5"/>
    <property type="match status" value="1"/>
</dbReference>
<proteinExistence type="predicted"/>
<name>A0ABT4LJI4_9PROT</name>
<comment type="caution">
    <text evidence="1">The sequence shown here is derived from an EMBL/GenBank/DDBJ whole genome shotgun (WGS) entry which is preliminary data.</text>
</comment>
<dbReference type="InterPro" id="IPR009922">
    <property type="entry name" value="DUF1457"/>
</dbReference>
<dbReference type="RefSeq" id="WP_269423439.1">
    <property type="nucleotide sequence ID" value="NZ_JAPWGY010000003.1"/>
</dbReference>
<sequence>MSSSLAFDFLSPRCQLFHDYWWRLKESSEQIVPHKSDFNPAAIKPVLPYVLLHDLTIPGKSLLRLVGTAIVDRMGIDATGRDYLDFVSPERRDKAYHHLQTTSSLPCGMRVVIEGRYQSGRVNVSETVGYPLEATGEAPRFMIFVDDIVETMEYQDVSDKQLEYYRVRRRDYIDIGAGIPTVKPSE</sequence>
<keyword evidence="2" id="KW-1185">Reference proteome</keyword>
<protein>
    <submittedName>
        <fullName evidence="1">PAS domain-containing protein</fullName>
    </submittedName>
</protein>
<dbReference type="Proteomes" id="UP001069802">
    <property type="component" value="Unassembled WGS sequence"/>
</dbReference>
<evidence type="ECO:0000313" key="1">
    <source>
        <dbReference type="EMBL" id="MCZ4281273.1"/>
    </source>
</evidence>
<accession>A0ABT4LJI4</accession>